<dbReference type="PANTHER" id="PTHR35008">
    <property type="entry name" value="BLL4482 PROTEIN-RELATED"/>
    <property type="match status" value="1"/>
</dbReference>
<sequence length="202" mass="21648">MKNQIISITVAALVAAHLFSCQSSAENKLTSAEDQSSALVDLEAKVALGKHLVVIAGCHDCHTPKKMGPLGPEMDMERALSGHPAQQPIPDMDRNELESKGVAATQSLTAWIGPWGVSFSSNLTSDATGIGNWTEEQFFTALREGKSKGISTNRQILPPMPYEMIGQMTDGEISAVFAYLKSTKPVDNVVPDPMPPLSAMKP</sequence>
<name>A0ABT8C3D2_9BACT</name>
<dbReference type="InterPro" id="IPR036909">
    <property type="entry name" value="Cyt_c-like_dom_sf"/>
</dbReference>
<evidence type="ECO:0000259" key="6">
    <source>
        <dbReference type="PROSITE" id="PS51007"/>
    </source>
</evidence>
<dbReference type="RefSeq" id="WP_163384143.1">
    <property type="nucleotide sequence ID" value="NZ_JAUFQS010000004.1"/>
</dbReference>
<dbReference type="SUPFAM" id="SSF46626">
    <property type="entry name" value="Cytochrome c"/>
    <property type="match status" value="1"/>
</dbReference>
<dbReference type="InterPro" id="IPR009056">
    <property type="entry name" value="Cyt_c-like_dom"/>
</dbReference>
<evidence type="ECO:0000313" key="8">
    <source>
        <dbReference type="Proteomes" id="UP001236663"/>
    </source>
</evidence>
<reference evidence="8" key="1">
    <citation type="journal article" date="2019" name="Int. J. Syst. Evol. Microbiol.">
        <title>The Global Catalogue of Microorganisms (GCM) 10K type strain sequencing project: providing services to taxonomists for standard genome sequencing and annotation.</title>
        <authorList>
            <consortium name="The Broad Institute Genomics Platform"/>
            <consortium name="The Broad Institute Genome Sequencing Center for Infectious Disease"/>
            <person name="Wu L."/>
            <person name="Ma J."/>
        </authorList>
    </citation>
    <scope>NUCLEOTIDE SEQUENCE [LARGE SCALE GENOMIC DNA]</scope>
    <source>
        <strain evidence="8">CECT 7706</strain>
    </source>
</reference>
<dbReference type="InterPro" id="IPR051459">
    <property type="entry name" value="Cytochrome_c-type_DH"/>
</dbReference>
<gene>
    <name evidence="7" type="ORF">QWZ15_05455</name>
</gene>
<evidence type="ECO:0000256" key="3">
    <source>
        <dbReference type="ARBA" id="ARBA00023004"/>
    </source>
</evidence>
<protein>
    <submittedName>
        <fullName evidence="7">C-type cytochrome</fullName>
    </submittedName>
</protein>
<accession>A0ABT8C3D2</accession>
<comment type="caution">
    <text evidence="7">The sequence shown here is derived from an EMBL/GenBank/DDBJ whole genome shotgun (WGS) entry which is preliminary data.</text>
</comment>
<dbReference type="PANTHER" id="PTHR35008:SF4">
    <property type="entry name" value="BLL4482 PROTEIN"/>
    <property type="match status" value="1"/>
</dbReference>
<dbReference type="PROSITE" id="PS51007">
    <property type="entry name" value="CYTC"/>
    <property type="match status" value="1"/>
</dbReference>
<evidence type="ECO:0000256" key="1">
    <source>
        <dbReference type="ARBA" id="ARBA00022617"/>
    </source>
</evidence>
<dbReference type="Gene3D" id="1.10.760.10">
    <property type="entry name" value="Cytochrome c-like domain"/>
    <property type="match status" value="1"/>
</dbReference>
<proteinExistence type="predicted"/>
<keyword evidence="8" id="KW-1185">Reference proteome</keyword>
<keyword evidence="1 4" id="KW-0349">Heme</keyword>
<evidence type="ECO:0000256" key="4">
    <source>
        <dbReference type="PROSITE-ProRule" id="PRU00433"/>
    </source>
</evidence>
<keyword evidence="3 4" id="KW-0408">Iron</keyword>
<feature type="chain" id="PRO_5045290136" evidence="5">
    <location>
        <begin position="26"/>
        <end position="202"/>
    </location>
</feature>
<organism evidence="7 8">
    <name type="scientific">Cyclobacterium jeungdonense</name>
    <dbReference type="NCBI Taxonomy" id="708087"/>
    <lineage>
        <taxon>Bacteria</taxon>
        <taxon>Pseudomonadati</taxon>
        <taxon>Bacteroidota</taxon>
        <taxon>Cytophagia</taxon>
        <taxon>Cytophagales</taxon>
        <taxon>Cyclobacteriaceae</taxon>
        <taxon>Cyclobacterium</taxon>
    </lineage>
</organism>
<feature type="signal peptide" evidence="5">
    <location>
        <begin position="1"/>
        <end position="25"/>
    </location>
</feature>
<dbReference type="EMBL" id="JAUFQS010000004">
    <property type="protein sequence ID" value="MDN3687264.1"/>
    <property type="molecule type" value="Genomic_DNA"/>
</dbReference>
<keyword evidence="5" id="KW-0732">Signal</keyword>
<feature type="domain" description="Cytochrome c" evidence="6">
    <location>
        <begin position="44"/>
        <end position="184"/>
    </location>
</feature>
<dbReference type="Proteomes" id="UP001236663">
    <property type="component" value="Unassembled WGS sequence"/>
</dbReference>
<evidence type="ECO:0000256" key="5">
    <source>
        <dbReference type="SAM" id="SignalP"/>
    </source>
</evidence>
<keyword evidence="2 4" id="KW-0479">Metal-binding</keyword>
<evidence type="ECO:0000313" key="7">
    <source>
        <dbReference type="EMBL" id="MDN3687264.1"/>
    </source>
</evidence>
<evidence type="ECO:0000256" key="2">
    <source>
        <dbReference type="ARBA" id="ARBA00022723"/>
    </source>
</evidence>